<reference evidence="2 3" key="1">
    <citation type="submission" date="2012-04" db="EMBL/GenBank/DDBJ databases">
        <title>The Genome Sequence of Saprolegnia declina VS20.</title>
        <authorList>
            <consortium name="The Broad Institute Genome Sequencing Platform"/>
            <person name="Russ C."/>
            <person name="Nusbaum C."/>
            <person name="Tyler B."/>
            <person name="van West P."/>
            <person name="Dieguez-Uribeondo J."/>
            <person name="de Bruijn I."/>
            <person name="Tripathy S."/>
            <person name="Jiang R."/>
            <person name="Young S.K."/>
            <person name="Zeng Q."/>
            <person name="Gargeya S."/>
            <person name="Fitzgerald M."/>
            <person name="Haas B."/>
            <person name="Abouelleil A."/>
            <person name="Alvarado L."/>
            <person name="Arachchi H.M."/>
            <person name="Berlin A."/>
            <person name="Chapman S.B."/>
            <person name="Goldberg J."/>
            <person name="Griggs A."/>
            <person name="Gujja S."/>
            <person name="Hansen M."/>
            <person name="Howarth C."/>
            <person name="Imamovic A."/>
            <person name="Larimer J."/>
            <person name="McCowen C."/>
            <person name="Montmayeur A."/>
            <person name="Murphy C."/>
            <person name="Neiman D."/>
            <person name="Pearson M."/>
            <person name="Priest M."/>
            <person name="Roberts A."/>
            <person name="Saif S."/>
            <person name="Shea T."/>
            <person name="Sisk P."/>
            <person name="Sykes S."/>
            <person name="Wortman J."/>
            <person name="Nusbaum C."/>
            <person name="Birren B."/>
        </authorList>
    </citation>
    <scope>NUCLEOTIDE SEQUENCE [LARGE SCALE GENOMIC DNA]</scope>
    <source>
        <strain evidence="2 3">VS20</strain>
    </source>
</reference>
<dbReference type="PANTHER" id="PTHR31827:SF1">
    <property type="entry name" value="EMB|CAB89363.1"/>
    <property type="match status" value="1"/>
</dbReference>
<keyword evidence="3" id="KW-1185">Reference proteome</keyword>
<dbReference type="Proteomes" id="UP000030762">
    <property type="component" value="Unassembled WGS sequence"/>
</dbReference>
<dbReference type="VEuPathDB" id="FungiDB:SDRG_06330"/>
<feature type="region of interest" description="Disordered" evidence="1">
    <location>
        <begin position="1"/>
        <end position="26"/>
    </location>
</feature>
<dbReference type="eggNOG" id="ENOG502QWGZ">
    <property type="taxonomic scope" value="Eukaryota"/>
</dbReference>
<dbReference type="OMA" id="CTAHEKL"/>
<dbReference type="RefSeq" id="XP_008610329.1">
    <property type="nucleotide sequence ID" value="XM_008612107.1"/>
</dbReference>
<name>T0RUS4_SAPDV</name>
<dbReference type="InParanoid" id="T0RUS4"/>
<evidence type="ECO:0000256" key="1">
    <source>
        <dbReference type="SAM" id="MobiDB-lite"/>
    </source>
</evidence>
<evidence type="ECO:0000313" key="3">
    <source>
        <dbReference type="Proteomes" id="UP000030762"/>
    </source>
</evidence>
<dbReference type="EMBL" id="JH767148">
    <property type="protein sequence ID" value="EQC36223.1"/>
    <property type="molecule type" value="Genomic_DNA"/>
</dbReference>
<organism evidence="2 3">
    <name type="scientific">Saprolegnia diclina (strain VS20)</name>
    <dbReference type="NCBI Taxonomy" id="1156394"/>
    <lineage>
        <taxon>Eukaryota</taxon>
        <taxon>Sar</taxon>
        <taxon>Stramenopiles</taxon>
        <taxon>Oomycota</taxon>
        <taxon>Saprolegniomycetes</taxon>
        <taxon>Saprolegniales</taxon>
        <taxon>Saprolegniaceae</taxon>
        <taxon>Saprolegnia</taxon>
    </lineage>
</organism>
<dbReference type="AlphaFoldDB" id="T0RUS4"/>
<dbReference type="OrthoDB" id="107839at2759"/>
<dbReference type="PANTHER" id="PTHR31827">
    <property type="entry name" value="EMB|CAB89363.1"/>
    <property type="match status" value="1"/>
</dbReference>
<proteinExistence type="predicted"/>
<gene>
    <name evidence="2" type="ORF">SDRG_06330</name>
</gene>
<accession>T0RUS4</accession>
<sequence>MEPDFQDVMEVPWKPDPSFSSSTSSSTSSLFDEQLKELVIEVNLDTLFMCAVHACPKSCNQDGYCDNHAGMAPTSVANDDGTTLSAVVATSSVTTSSTTTMLCQHTKCRHAAKVFQEYGHFCSRHAVTVPCGFPRCREKALDGSSMCCKHAHQASSMRRELAARSQTARTCRTDGCYKVRQGRGYCTAHEKLLIATGQLAIKTRAVDIAFTMCCFPECTKHAQRNRFCCKHGKELVLQAKSVADKGLTNQSYEEILDLLQKKLRRCQYVGCEKNARYNQLCTMHYHQRNRAASESDIVAEAMCIAPPTSTMPTVSPDGTRHGLASAL</sequence>
<protein>
    <submittedName>
        <fullName evidence="2">Uncharacterized protein</fullName>
    </submittedName>
</protein>
<dbReference type="GeneID" id="19947057"/>
<evidence type="ECO:0000313" key="2">
    <source>
        <dbReference type="EMBL" id="EQC36223.1"/>
    </source>
</evidence>